<feature type="domain" description="FecR protein" evidence="2">
    <location>
        <begin position="66"/>
        <end position="155"/>
    </location>
</feature>
<feature type="signal peptide" evidence="1">
    <location>
        <begin position="1"/>
        <end position="30"/>
    </location>
</feature>
<gene>
    <name evidence="3" type="ORF">GTP77_05965</name>
</gene>
<evidence type="ECO:0000256" key="1">
    <source>
        <dbReference type="SAM" id="SignalP"/>
    </source>
</evidence>
<dbReference type="AlphaFoldDB" id="A0A7X4KLK8"/>
<dbReference type="RefSeq" id="WP_161071260.1">
    <property type="nucleotide sequence ID" value="NZ_CP086370.1"/>
</dbReference>
<dbReference type="EMBL" id="WWCU01000004">
    <property type="protein sequence ID" value="MYN06880.1"/>
    <property type="molecule type" value="Genomic_DNA"/>
</dbReference>
<keyword evidence="4" id="KW-1185">Reference proteome</keyword>
<dbReference type="Pfam" id="PF04773">
    <property type="entry name" value="FecR"/>
    <property type="match status" value="1"/>
</dbReference>
<proteinExistence type="predicted"/>
<sequence>MRTINLRTVAAMLLAPVLPVLFATALPAQAAEPAGMIKTAKGSVSIEREGKKMGAPVGAAVLASDSVITGTDGSAGITLRDETLLALGPNTTLALQKFAFNATTHEGELDASVRRGTLAVISGKLSKQSPKAVKFSTPSTVLAVRGTEFVIEVGDGAGQ</sequence>
<feature type="chain" id="PRO_5031452492" description="FecR protein domain-containing protein" evidence="1">
    <location>
        <begin position="31"/>
        <end position="159"/>
    </location>
</feature>
<accession>A0A7X4KLK8</accession>
<organism evidence="3 4">
    <name type="scientific">Pseudoduganella aquatica</name>
    <dbReference type="NCBI Taxonomy" id="2660641"/>
    <lineage>
        <taxon>Bacteria</taxon>
        <taxon>Pseudomonadati</taxon>
        <taxon>Pseudomonadota</taxon>
        <taxon>Betaproteobacteria</taxon>
        <taxon>Burkholderiales</taxon>
        <taxon>Oxalobacteraceae</taxon>
        <taxon>Telluria group</taxon>
        <taxon>Pseudoduganella</taxon>
    </lineage>
</organism>
<evidence type="ECO:0000259" key="2">
    <source>
        <dbReference type="Pfam" id="PF04773"/>
    </source>
</evidence>
<protein>
    <recommendedName>
        <fullName evidence="2">FecR protein domain-containing protein</fullName>
    </recommendedName>
</protein>
<comment type="caution">
    <text evidence="3">The sequence shown here is derived from an EMBL/GenBank/DDBJ whole genome shotgun (WGS) entry which is preliminary data.</text>
</comment>
<name>A0A7X4KLK8_9BURK</name>
<dbReference type="Proteomes" id="UP000450676">
    <property type="component" value="Unassembled WGS sequence"/>
</dbReference>
<keyword evidence="1" id="KW-0732">Signal</keyword>
<dbReference type="InterPro" id="IPR006860">
    <property type="entry name" value="FecR"/>
</dbReference>
<dbReference type="PANTHER" id="PTHR38731">
    <property type="entry name" value="LIPL45-RELATED LIPOPROTEIN-RELATED"/>
    <property type="match status" value="1"/>
</dbReference>
<evidence type="ECO:0000313" key="4">
    <source>
        <dbReference type="Proteomes" id="UP000450676"/>
    </source>
</evidence>
<evidence type="ECO:0000313" key="3">
    <source>
        <dbReference type="EMBL" id="MYN06880.1"/>
    </source>
</evidence>
<reference evidence="3 4" key="1">
    <citation type="submission" date="2019-12" db="EMBL/GenBank/DDBJ databases">
        <title>Novel species isolated from a subtropical stream in China.</title>
        <authorList>
            <person name="Lu H."/>
        </authorList>
    </citation>
    <scope>NUCLEOTIDE SEQUENCE [LARGE SCALE GENOMIC DNA]</scope>
    <source>
        <strain evidence="3 4">FT127W</strain>
    </source>
</reference>